<feature type="signal peptide" evidence="2">
    <location>
        <begin position="1"/>
        <end position="20"/>
    </location>
</feature>
<dbReference type="InterPro" id="IPR008258">
    <property type="entry name" value="Transglycosylase_SLT_dom_1"/>
</dbReference>
<dbReference type="Pfam" id="PF01464">
    <property type="entry name" value="SLT"/>
    <property type="match status" value="1"/>
</dbReference>
<evidence type="ECO:0000256" key="2">
    <source>
        <dbReference type="SAM" id="SignalP"/>
    </source>
</evidence>
<protein>
    <submittedName>
        <fullName evidence="4">Transglycosylase SLT domain-containing protein</fullName>
    </submittedName>
</protein>
<keyword evidence="5" id="KW-1185">Reference proteome</keyword>
<evidence type="ECO:0000313" key="4">
    <source>
        <dbReference type="EMBL" id="WYK18939.1"/>
    </source>
</evidence>
<organism evidence="4 5">
    <name type="scientific">Roseovarius rhodophyticola</name>
    <dbReference type="NCBI Taxonomy" id="3080827"/>
    <lineage>
        <taxon>Bacteria</taxon>
        <taxon>Pseudomonadati</taxon>
        <taxon>Pseudomonadota</taxon>
        <taxon>Alphaproteobacteria</taxon>
        <taxon>Rhodobacterales</taxon>
        <taxon>Roseobacteraceae</taxon>
        <taxon>Roseovarius</taxon>
    </lineage>
</organism>
<dbReference type="Proteomes" id="UP001281305">
    <property type="component" value="Chromosome"/>
</dbReference>
<comment type="similarity">
    <text evidence="1">Belongs to the virb1 family.</text>
</comment>
<keyword evidence="2" id="KW-0732">Signal</keyword>
<dbReference type="EMBL" id="CP146606">
    <property type="protein sequence ID" value="WYK18939.1"/>
    <property type="molecule type" value="Genomic_DNA"/>
</dbReference>
<dbReference type="InterPro" id="IPR023346">
    <property type="entry name" value="Lysozyme-like_dom_sf"/>
</dbReference>
<name>A0ABZ2TI11_9RHOB</name>
<dbReference type="SUPFAM" id="SSF53955">
    <property type="entry name" value="Lysozyme-like"/>
    <property type="match status" value="1"/>
</dbReference>
<accession>A0ABZ2TI11</accession>
<sequence>MLRLFACCIVVASTTLSASAETPVADTKLSPPAREANLPRTRWETISGTALWTRTSLAALKNHGEPLAATVPSDIADWCPAYPTSSPKARRAFWVGFVSTLVKHESTYRPRAVGGGGRWFGLTQISPSTARLYGCTARSGSALKNPVANLSCAIRIMAKTVPRDGVVSRGMRGVAADWGPLHSSKKRRDMMAWTKRQPYCKPLNSVRPRLRPDTVALVLPSDD</sequence>
<feature type="chain" id="PRO_5047117881" evidence="2">
    <location>
        <begin position="21"/>
        <end position="223"/>
    </location>
</feature>
<feature type="domain" description="Transglycosylase SLT" evidence="3">
    <location>
        <begin position="90"/>
        <end position="160"/>
    </location>
</feature>
<dbReference type="Gene3D" id="1.10.530.10">
    <property type="match status" value="1"/>
</dbReference>
<evidence type="ECO:0000256" key="1">
    <source>
        <dbReference type="ARBA" id="ARBA00009387"/>
    </source>
</evidence>
<dbReference type="RefSeq" id="WP_317055622.1">
    <property type="nucleotide sequence ID" value="NZ_CP146606.1"/>
</dbReference>
<reference evidence="4 5" key="1">
    <citation type="submission" date="2024-02" db="EMBL/GenBank/DDBJ databases">
        <title>Roseovarius strain W115 nov., isolated from a marine algae.</title>
        <authorList>
            <person name="Lee M.W."/>
            <person name="Lee J.K."/>
            <person name="Kim J.M."/>
            <person name="Choi D.G."/>
            <person name="Baek J.H."/>
            <person name="Bayburt H."/>
            <person name="Jung J.J."/>
            <person name="Han D.M."/>
            <person name="Jeon C.O."/>
        </authorList>
    </citation>
    <scope>NUCLEOTIDE SEQUENCE [LARGE SCALE GENOMIC DNA]</scope>
    <source>
        <strain evidence="4 5">W115</strain>
    </source>
</reference>
<gene>
    <name evidence="4" type="ORF">RZS32_003375</name>
</gene>
<evidence type="ECO:0000259" key="3">
    <source>
        <dbReference type="Pfam" id="PF01464"/>
    </source>
</evidence>
<evidence type="ECO:0000313" key="5">
    <source>
        <dbReference type="Proteomes" id="UP001281305"/>
    </source>
</evidence>
<proteinExistence type="inferred from homology"/>